<feature type="coiled-coil region" evidence="1">
    <location>
        <begin position="312"/>
        <end position="364"/>
    </location>
</feature>
<reference evidence="4" key="2">
    <citation type="submission" date="2008-08" db="EMBL/GenBank/DDBJ databases">
        <authorList>
            <consortium name="Diatom Consortium"/>
            <person name="Grigoriev I."/>
            <person name="Grimwood J."/>
            <person name="Kuo A."/>
            <person name="Otillar R.P."/>
            <person name="Salamov A."/>
            <person name="Detter J.C."/>
            <person name="Lindquist E."/>
            <person name="Shapiro H."/>
            <person name="Lucas S."/>
            <person name="Glavina del Rio T."/>
            <person name="Pitluck S."/>
            <person name="Rokhsar D."/>
            <person name="Bowler C."/>
        </authorList>
    </citation>
    <scope>GENOME REANNOTATION</scope>
    <source>
        <strain evidence="4">CCAP 1055/1</strain>
    </source>
</reference>
<name>B7FVB5_PHATC</name>
<dbReference type="InParanoid" id="B7FVB5"/>
<evidence type="ECO:0000313" key="4">
    <source>
        <dbReference type="Proteomes" id="UP000000759"/>
    </source>
</evidence>
<feature type="compositionally biased region" description="Pro residues" evidence="2">
    <location>
        <begin position="80"/>
        <end position="93"/>
    </location>
</feature>
<evidence type="ECO:0000313" key="3">
    <source>
        <dbReference type="EMBL" id="EEC49596.1"/>
    </source>
</evidence>
<proteinExistence type="predicted"/>
<feature type="compositionally biased region" description="Pro residues" evidence="2">
    <location>
        <begin position="100"/>
        <end position="139"/>
    </location>
</feature>
<dbReference type="OrthoDB" id="48778at2759"/>
<gene>
    <name evidence="3" type="ORF">PHATRDRAFT_45022</name>
</gene>
<dbReference type="KEGG" id="pti:PHATRDRAFT_45022"/>
<reference evidence="3 4" key="1">
    <citation type="journal article" date="2008" name="Nature">
        <title>The Phaeodactylum genome reveals the evolutionary history of diatom genomes.</title>
        <authorList>
            <person name="Bowler C."/>
            <person name="Allen A.E."/>
            <person name="Badger J.H."/>
            <person name="Grimwood J."/>
            <person name="Jabbari K."/>
            <person name="Kuo A."/>
            <person name="Maheswari U."/>
            <person name="Martens C."/>
            <person name="Maumus F."/>
            <person name="Otillar R.P."/>
            <person name="Rayko E."/>
            <person name="Salamov A."/>
            <person name="Vandepoele K."/>
            <person name="Beszteri B."/>
            <person name="Gruber A."/>
            <person name="Heijde M."/>
            <person name="Katinka M."/>
            <person name="Mock T."/>
            <person name="Valentin K."/>
            <person name="Verret F."/>
            <person name="Berges J.A."/>
            <person name="Brownlee C."/>
            <person name="Cadoret J.P."/>
            <person name="Chiovitti A."/>
            <person name="Choi C.J."/>
            <person name="Coesel S."/>
            <person name="De Martino A."/>
            <person name="Detter J.C."/>
            <person name="Durkin C."/>
            <person name="Falciatore A."/>
            <person name="Fournet J."/>
            <person name="Haruta M."/>
            <person name="Huysman M.J."/>
            <person name="Jenkins B.D."/>
            <person name="Jiroutova K."/>
            <person name="Jorgensen R.E."/>
            <person name="Joubert Y."/>
            <person name="Kaplan A."/>
            <person name="Kroger N."/>
            <person name="Kroth P.G."/>
            <person name="La Roche J."/>
            <person name="Lindquist E."/>
            <person name="Lommer M."/>
            <person name="Martin-Jezequel V."/>
            <person name="Lopez P.J."/>
            <person name="Lucas S."/>
            <person name="Mangogna M."/>
            <person name="McGinnis K."/>
            <person name="Medlin L.K."/>
            <person name="Montsant A."/>
            <person name="Oudot-Le Secq M.P."/>
            <person name="Napoli C."/>
            <person name="Obornik M."/>
            <person name="Parker M.S."/>
            <person name="Petit J.L."/>
            <person name="Porcel B.M."/>
            <person name="Poulsen N."/>
            <person name="Robison M."/>
            <person name="Rychlewski L."/>
            <person name="Rynearson T.A."/>
            <person name="Schmutz J."/>
            <person name="Shapiro H."/>
            <person name="Siaut M."/>
            <person name="Stanley M."/>
            <person name="Sussman M.R."/>
            <person name="Taylor A.R."/>
            <person name="Vardi A."/>
            <person name="von Dassow P."/>
            <person name="Vyverman W."/>
            <person name="Willis A."/>
            <person name="Wyrwicz L.S."/>
            <person name="Rokhsar D.S."/>
            <person name="Weissenbach J."/>
            <person name="Armbrust E.V."/>
            <person name="Green B.R."/>
            <person name="Van de Peer Y."/>
            <person name="Grigoriev I.V."/>
        </authorList>
    </citation>
    <scope>NUCLEOTIDE SEQUENCE [LARGE SCALE GENOMIC DNA]</scope>
    <source>
        <strain evidence="3 4">CCAP 1055/1</strain>
    </source>
</reference>
<dbReference type="RefSeq" id="XP_002178898.1">
    <property type="nucleotide sequence ID" value="XM_002178862.1"/>
</dbReference>
<dbReference type="AlphaFoldDB" id="B7FVB5"/>
<feature type="compositionally biased region" description="Polar residues" evidence="2">
    <location>
        <begin position="60"/>
        <end position="73"/>
    </location>
</feature>
<organism evidence="3 4">
    <name type="scientific">Phaeodactylum tricornutum (strain CCAP 1055/1)</name>
    <dbReference type="NCBI Taxonomy" id="556484"/>
    <lineage>
        <taxon>Eukaryota</taxon>
        <taxon>Sar</taxon>
        <taxon>Stramenopiles</taxon>
        <taxon>Ochrophyta</taxon>
        <taxon>Bacillariophyta</taxon>
        <taxon>Bacillariophyceae</taxon>
        <taxon>Bacillariophycidae</taxon>
        <taxon>Naviculales</taxon>
        <taxon>Phaeodactylaceae</taxon>
        <taxon>Phaeodactylum</taxon>
    </lineage>
</organism>
<feature type="region of interest" description="Disordered" evidence="2">
    <location>
        <begin position="1"/>
        <end position="283"/>
    </location>
</feature>
<evidence type="ECO:0000256" key="2">
    <source>
        <dbReference type="SAM" id="MobiDB-lite"/>
    </source>
</evidence>
<dbReference type="OMA" id="ISENGEC"/>
<feature type="region of interest" description="Disordered" evidence="2">
    <location>
        <begin position="380"/>
        <end position="432"/>
    </location>
</feature>
<evidence type="ECO:0000256" key="1">
    <source>
        <dbReference type="SAM" id="Coils"/>
    </source>
</evidence>
<dbReference type="GeneID" id="7199531"/>
<dbReference type="eggNOG" id="ENOG502QZH1">
    <property type="taxonomic scope" value="Eukaryota"/>
</dbReference>
<sequence>MSGESYPSESPEIPTSRPADSTHKARKSDGRKADADRNPVHSKQSDPAPHETDMLADPATTLSPFPTDQTSSPAWHYQHHPPPPHAYYYPPSPYGYTGVPPYPGGPPPPYGPSYPPPFFPTAPGAYYPPPPGYAPPGSPSPSRSDGHMNEHGHASSPGRGEAGGYGMPYPPPPYDPYQPPPYGSAYPIGAPPLSPRHPVYSNGLPPHSPDANGVSSKHPHSSTNPPPLEDLDTASDSGKTSAVEPAVSANELRKLKTYIRPPAPSNPEVVARRQHKNSQSRRRAAVLRDRVAAVAAMDATKRTEEDQHMLHLHETRRERKNNRSRERALERKEEMDRILGKKIRQRTRLEVQFLNNTMSKKQRKNEGDRLRRARLKALGLDARNGAAKKPGVPARGPLPPHLLDPQRQHLPLDPQQQHHHHNRPPPSPRFMPPALAYHQHASPQPQPYYTHRFTIPAQHPSVGAPWHPTAPTTYAHQEFAKHAEGNSVAKSEAVVDANTVTPASPNEVDGVSV</sequence>
<feature type="compositionally biased region" description="Pro residues" evidence="2">
    <location>
        <begin position="168"/>
        <end position="182"/>
    </location>
</feature>
<accession>B7FVB5</accession>
<feature type="compositionally biased region" description="Basic and acidic residues" evidence="2">
    <location>
        <begin position="20"/>
        <end position="39"/>
    </location>
</feature>
<dbReference type="EMBL" id="CM000608">
    <property type="protein sequence ID" value="EEC49596.1"/>
    <property type="molecule type" value="Genomic_DNA"/>
</dbReference>
<protein>
    <submittedName>
        <fullName evidence="3">Uncharacterized protein</fullName>
    </submittedName>
</protein>
<dbReference type="HOGENOM" id="CLU_531554_0_0_1"/>
<keyword evidence="1" id="KW-0175">Coiled coil</keyword>
<feature type="compositionally biased region" description="Low complexity" evidence="2">
    <location>
        <begin position="403"/>
        <end position="415"/>
    </location>
</feature>
<feature type="compositionally biased region" description="Basic residues" evidence="2">
    <location>
        <begin position="272"/>
        <end position="283"/>
    </location>
</feature>
<feature type="compositionally biased region" description="Basic and acidic residues" evidence="2">
    <location>
        <begin position="144"/>
        <end position="153"/>
    </location>
</feature>
<dbReference type="Proteomes" id="UP000000759">
    <property type="component" value="Chromosome 5"/>
</dbReference>
<dbReference type="PaxDb" id="2850-Phatr45022"/>
<keyword evidence="4" id="KW-1185">Reference proteome</keyword>